<dbReference type="GO" id="GO:0044423">
    <property type="term" value="C:virion component"/>
    <property type="evidence" value="ECO:0007669"/>
    <property type="project" value="UniProtKB-KW"/>
</dbReference>
<keyword evidence="4" id="KW-0946">Virion</keyword>
<dbReference type="GeneID" id="14296835"/>
<sequence>MRVNGTLNRTGTLEKEFTLYRTLTKAPVEGKPPSKPVTSTIRLRNNVVERCQRSPLRRTKADKFGWRNPTAYNRTTLLSESLGGRVTDYFSNGDVAVWTGEAGTGSAYHPVRFNGLLNTYHQVAVSSNLMARADTEALVKVKDMKVNYGEALAEARSTIRHLAKTSITLVRAIKFARSGQWHRVAKELGLRKDQVLTGKAPANRWLEYQFGWMPLLGDIKGTMDLLNEGFRKKGYTFSVVRQVQSEGLPLVLSSFDANTNYDGTSKYLCKTKMYCKIRNETLASLTRIGLADPLQVAWALVPFSFVVDWVLPVGSYLEALSATHGVDFLSGTRVHRVEFDFIASSQPPFNQQNVIKREGTFRSRHAGVATQRDVLTRFPFPMLYVKSPFSVSHGVSALALIRSLKR</sequence>
<name>I6X3H8_9VIRU</name>
<dbReference type="KEGG" id="vg:14296835"/>
<proteinExistence type="inferred from homology"/>
<comment type="subcellular location">
    <subcellularLocation>
        <location evidence="1">Virion</location>
    </subcellularLocation>
</comment>
<evidence type="ECO:0000256" key="6">
    <source>
        <dbReference type="ARBA" id="ARBA00023296"/>
    </source>
</evidence>
<keyword evidence="3" id="KW-1161">Viral attachment to host cell</keyword>
<evidence type="ECO:0000313" key="8">
    <source>
        <dbReference type="EMBL" id="AFN37812.1"/>
    </source>
</evidence>
<keyword evidence="2" id="KW-0945">Host-virus interaction</keyword>
<evidence type="ECO:0000256" key="1">
    <source>
        <dbReference type="ARBA" id="ARBA00004328"/>
    </source>
</evidence>
<comment type="similarity">
    <text evidence="7">Belongs to the Leviviricetes maturation protein family.</text>
</comment>
<keyword evidence="5" id="KW-1175">Viral attachment to host cell pilus</keyword>
<evidence type="ECO:0000256" key="4">
    <source>
        <dbReference type="ARBA" id="ARBA00022844"/>
    </source>
</evidence>
<dbReference type="RefSeq" id="YP_007237126.1">
    <property type="nucleotide sequence ID" value="NC_019920.1"/>
</dbReference>
<keyword evidence="9" id="KW-1185">Reference proteome</keyword>
<dbReference type="EMBL" id="JX045649">
    <property type="protein sequence ID" value="AFN37812.1"/>
    <property type="molecule type" value="Genomic_RNA"/>
</dbReference>
<evidence type="ECO:0000256" key="7">
    <source>
        <dbReference type="ARBA" id="ARBA00035110"/>
    </source>
</evidence>
<protein>
    <submittedName>
        <fullName evidence="8">Putative maturation/attachment protein</fullName>
    </submittedName>
</protein>
<evidence type="ECO:0000313" key="9">
    <source>
        <dbReference type="Proteomes" id="UP000201312"/>
    </source>
</evidence>
<dbReference type="OrthoDB" id="19507at10239"/>
<dbReference type="Pfam" id="PF03863">
    <property type="entry name" value="Phage_mat-A"/>
    <property type="match status" value="1"/>
</dbReference>
<dbReference type="GO" id="GO:0039666">
    <property type="term" value="P:virion attachment to host cell pilus"/>
    <property type="evidence" value="ECO:0007669"/>
    <property type="project" value="UniProtKB-KW"/>
</dbReference>
<dbReference type="Proteomes" id="UP000201312">
    <property type="component" value="Segment"/>
</dbReference>
<organism evidence="8 9">
    <name type="scientific">Enterobacteria phage C-1 INW-2012</name>
    <dbReference type="NCBI Taxonomy" id="1206313"/>
    <lineage>
        <taxon>Viruses</taxon>
        <taxon>Riboviria</taxon>
        <taxon>Orthornavirae</taxon>
        <taxon>Lenarviricota</taxon>
        <taxon>Leviviricetes</taxon>
        <taxon>Norzivirales</taxon>
        <taxon>Fiersviridae</taxon>
        <taxon>Cunavirus</taxon>
        <taxon>Cunavirus pretoriense</taxon>
    </lineage>
</organism>
<evidence type="ECO:0000256" key="5">
    <source>
        <dbReference type="ARBA" id="ARBA00023104"/>
    </source>
</evidence>
<evidence type="ECO:0000256" key="3">
    <source>
        <dbReference type="ARBA" id="ARBA00022804"/>
    </source>
</evidence>
<keyword evidence="6" id="KW-1160">Virus entry into host cell</keyword>
<accession>I6X3H8</accession>
<dbReference type="InterPro" id="IPR005563">
    <property type="entry name" value="A_protein"/>
</dbReference>
<evidence type="ECO:0000256" key="2">
    <source>
        <dbReference type="ARBA" id="ARBA00022581"/>
    </source>
</evidence>
<reference evidence="8 9" key="1">
    <citation type="journal article" date="2012" name="J. Bacteriol.">
        <title>Rethinking the Evolution of Single-Stranded RNA (ssRNA) Bacteriophages Based on Genomic Sequences and Characterizations of Two R-Plasmid-Dependent ssRNA Phages, C-1 and Hgal1.</title>
        <authorList>
            <person name="Kannoly S."/>
            <person name="Shao Y."/>
            <person name="Wang I.N."/>
        </authorList>
    </citation>
    <scope>NUCLEOTIDE SEQUENCE [LARGE SCALE GENOMIC DNA]</scope>
</reference>